<reference evidence="9" key="1">
    <citation type="journal article" date="2021" name="Front. Plant Sci.">
        <title>Chromosome-Scale Genome Assembly for Chinese Sour Jujube and Insights Into Its Genome Evolution and Domestication Signature.</title>
        <authorList>
            <person name="Shen L.-Y."/>
            <person name="Luo H."/>
            <person name="Wang X.-L."/>
            <person name="Wang X.-M."/>
            <person name="Qiu X.-J."/>
            <person name="Liu H."/>
            <person name="Zhou S.-S."/>
            <person name="Jia K.-H."/>
            <person name="Nie S."/>
            <person name="Bao Y.-T."/>
            <person name="Zhang R.-G."/>
            <person name="Yun Q.-Z."/>
            <person name="Chai Y.-H."/>
            <person name="Lu J.-Y."/>
            <person name="Li Y."/>
            <person name="Zhao S.-W."/>
            <person name="Mao J.-F."/>
            <person name="Jia S.-G."/>
            <person name="Mao Y.-M."/>
        </authorList>
    </citation>
    <scope>NUCLEOTIDE SEQUENCE</scope>
    <source>
        <strain evidence="9">AT0</strain>
        <tissue evidence="9">Leaf</tissue>
    </source>
</reference>
<dbReference type="InterPro" id="IPR011006">
    <property type="entry name" value="CheY-like_superfamily"/>
</dbReference>
<dbReference type="SMART" id="SM00448">
    <property type="entry name" value="REC"/>
    <property type="match status" value="1"/>
</dbReference>
<dbReference type="Pfam" id="PF00072">
    <property type="entry name" value="Response_reg"/>
    <property type="match status" value="1"/>
</dbReference>
<dbReference type="Gene3D" id="1.10.10.60">
    <property type="entry name" value="Homeodomain-like"/>
    <property type="match status" value="1"/>
</dbReference>
<dbReference type="FunFam" id="1.10.10.60:FF:000007">
    <property type="entry name" value="Two-component response regulator"/>
    <property type="match status" value="1"/>
</dbReference>
<keyword evidence="5" id="KW-0539">Nucleus</keyword>
<dbReference type="GO" id="GO:0005634">
    <property type="term" value="C:nucleus"/>
    <property type="evidence" value="ECO:0007669"/>
    <property type="project" value="UniProtKB-SubCell"/>
</dbReference>
<dbReference type="GO" id="GO:0009736">
    <property type="term" value="P:cytokinin-activated signaling pathway"/>
    <property type="evidence" value="ECO:0007669"/>
    <property type="project" value="InterPro"/>
</dbReference>
<comment type="subcellular location">
    <subcellularLocation>
        <location evidence="1">Nucleus</location>
    </subcellularLocation>
</comment>
<sequence>MDESETETAEHDEEPLTMSTSLRILVVDDDATFLAVISGLLKILKHEVVTFRNPLHALSTLGVKKSDFDLVITDVHMPQIDGFEMQKRVQDDFKLPLIMISADDRESVMLRALKRGVALYIVKPISLNDLKNIWQYVVTSKKGKKPAFFEEITYNLDDCHRHELALAAGHHSISPTLNHDHHEDGESRNNLASSSSATNSSKRKIEEGSNQQQQQQQQQQRHHHHHHKYDPGANTPTAKKAKVIWTNTLQTRFLEAINIIGLERAVPKKILEAMNVQGLTRENVASHLQVCFQ</sequence>
<evidence type="ECO:0000259" key="8">
    <source>
        <dbReference type="PROSITE" id="PS50110"/>
    </source>
</evidence>
<dbReference type="SUPFAM" id="SSF52172">
    <property type="entry name" value="CheY-like"/>
    <property type="match status" value="1"/>
</dbReference>
<keyword evidence="2" id="KW-0902">Two-component regulatory system</keyword>
<dbReference type="InterPro" id="IPR045279">
    <property type="entry name" value="ARR-like"/>
</dbReference>
<evidence type="ECO:0000313" key="10">
    <source>
        <dbReference type="Proteomes" id="UP000813462"/>
    </source>
</evidence>
<dbReference type="GO" id="GO:0003677">
    <property type="term" value="F:DNA binding"/>
    <property type="evidence" value="ECO:0007669"/>
    <property type="project" value="InterPro"/>
</dbReference>
<accession>A0A978VBF4</accession>
<evidence type="ECO:0000256" key="7">
    <source>
        <dbReference type="SAM" id="MobiDB-lite"/>
    </source>
</evidence>
<dbReference type="Gene3D" id="3.40.50.2300">
    <property type="match status" value="1"/>
</dbReference>
<dbReference type="AlphaFoldDB" id="A0A978VBF4"/>
<dbReference type="PROSITE" id="PS50110">
    <property type="entry name" value="RESPONSE_REGULATORY"/>
    <property type="match status" value="1"/>
</dbReference>
<evidence type="ECO:0000256" key="2">
    <source>
        <dbReference type="ARBA" id="ARBA00023012"/>
    </source>
</evidence>
<feature type="region of interest" description="Disordered" evidence="7">
    <location>
        <begin position="173"/>
        <end position="238"/>
    </location>
</feature>
<evidence type="ECO:0000256" key="1">
    <source>
        <dbReference type="ARBA" id="ARBA00004123"/>
    </source>
</evidence>
<dbReference type="Proteomes" id="UP000813462">
    <property type="component" value="Unassembled WGS sequence"/>
</dbReference>
<evidence type="ECO:0000256" key="3">
    <source>
        <dbReference type="ARBA" id="ARBA00023015"/>
    </source>
</evidence>
<feature type="compositionally biased region" description="Low complexity" evidence="7">
    <location>
        <begin position="188"/>
        <end position="200"/>
    </location>
</feature>
<organism evidence="9 10">
    <name type="scientific">Ziziphus jujuba var. spinosa</name>
    <dbReference type="NCBI Taxonomy" id="714518"/>
    <lineage>
        <taxon>Eukaryota</taxon>
        <taxon>Viridiplantae</taxon>
        <taxon>Streptophyta</taxon>
        <taxon>Embryophyta</taxon>
        <taxon>Tracheophyta</taxon>
        <taxon>Spermatophyta</taxon>
        <taxon>Magnoliopsida</taxon>
        <taxon>eudicotyledons</taxon>
        <taxon>Gunneridae</taxon>
        <taxon>Pentapetalae</taxon>
        <taxon>rosids</taxon>
        <taxon>fabids</taxon>
        <taxon>Rosales</taxon>
        <taxon>Rhamnaceae</taxon>
        <taxon>Paliureae</taxon>
        <taxon>Ziziphus</taxon>
    </lineage>
</organism>
<evidence type="ECO:0000256" key="4">
    <source>
        <dbReference type="ARBA" id="ARBA00023163"/>
    </source>
</evidence>
<dbReference type="InterPro" id="IPR001789">
    <property type="entry name" value="Sig_transdc_resp-reg_receiver"/>
</dbReference>
<evidence type="ECO:0000313" key="9">
    <source>
        <dbReference type="EMBL" id="KAH7525239.1"/>
    </source>
</evidence>
<evidence type="ECO:0000256" key="5">
    <source>
        <dbReference type="ARBA" id="ARBA00023242"/>
    </source>
</evidence>
<dbReference type="NCBIfam" id="TIGR01557">
    <property type="entry name" value="myb_SHAQKYF"/>
    <property type="match status" value="1"/>
</dbReference>
<dbReference type="SUPFAM" id="SSF46689">
    <property type="entry name" value="Homeodomain-like"/>
    <property type="match status" value="1"/>
</dbReference>
<protein>
    <recommendedName>
        <fullName evidence="8">Response regulatory domain-containing protein</fullName>
    </recommendedName>
</protein>
<dbReference type="EMBL" id="JAEACU010000006">
    <property type="protein sequence ID" value="KAH7525239.1"/>
    <property type="molecule type" value="Genomic_DNA"/>
</dbReference>
<evidence type="ECO:0000256" key="6">
    <source>
        <dbReference type="PROSITE-ProRule" id="PRU00169"/>
    </source>
</evidence>
<dbReference type="InterPro" id="IPR006447">
    <property type="entry name" value="Myb_dom_plants"/>
</dbReference>
<proteinExistence type="predicted"/>
<dbReference type="InterPro" id="IPR009057">
    <property type="entry name" value="Homeodomain-like_sf"/>
</dbReference>
<name>A0A978VBF4_ZIZJJ</name>
<dbReference type="PANTHER" id="PTHR43874">
    <property type="entry name" value="TWO-COMPONENT RESPONSE REGULATOR"/>
    <property type="match status" value="1"/>
</dbReference>
<keyword evidence="4" id="KW-0804">Transcription</keyword>
<keyword evidence="3" id="KW-0805">Transcription regulation</keyword>
<feature type="compositionally biased region" description="Basic and acidic residues" evidence="7">
    <location>
        <begin position="178"/>
        <end position="187"/>
    </location>
</feature>
<dbReference type="CDD" id="cd17584">
    <property type="entry name" value="REC_typeB_ARR-like"/>
    <property type="match status" value="1"/>
</dbReference>
<dbReference type="PANTHER" id="PTHR43874:SF19">
    <property type="entry name" value="RESPONSE REGULATOR 23-RELATED"/>
    <property type="match status" value="1"/>
</dbReference>
<comment type="caution">
    <text evidence="9">The sequence shown here is derived from an EMBL/GenBank/DDBJ whole genome shotgun (WGS) entry which is preliminary data.</text>
</comment>
<feature type="modified residue" description="4-aspartylphosphate" evidence="6">
    <location>
        <position position="74"/>
    </location>
</feature>
<feature type="domain" description="Response regulatory" evidence="8">
    <location>
        <begin position="23"/>
        <end position="138"/>
    </location>
</feature>
<keyword evidence="6" id="KW-0597">Phosphoprotein</keyword>
<dbReference type="GO" id="GO:0000160">
    <property type="term" value="P:phosphorelay signal transduction system"/>
    <property type="evidence" value="ECO:0007669"/>
    <property type="project" value="UniProtKB-KW"/>
</dbReference>
<gene>
    <name evidence="9" type="ORF">FEM48_Zijuj06G0204000</name>
</gene>